<comment type="similarity">
    <text evidence="2">Belongs to the methyl-accepting chemotaxis (MCP) protein family.</text>
</comment>
<feature type="domain" description="HAMP" evidence="5">
    <location>
        <begin position="354"/>
        <end position="409"/>
    </location>
</feature>
<proteinExistence type="inferred from homology"/>
<evidence type="ECO:0000256" key="2">
    <source>
        <dbReference type="ARBA" id="ARBA00029447"/>
    </source>
</evidence>
<dbReference type="GO" id="GO:0016020">
    <property type="term" value="C:membrane"/>
    <property type="evidence" value="ECO:0007669"/>
    <property type="project" value="InterPro"/>
</dbReference>
<accession>A0A0F9CC31</accession>
<evidence type="ECO:0000313" key="6">
    <source>
        <dbReference type="EMBL" id="KKL46639.1"/>
    </source>
</evidence>
<keyword evidence="1" id="KW-0807">Transducer</keyword>
<dbReference type="InterPro" id="IPR003660">
    <property type="entry name" value="HAMP_dom"/>
</dbReference>
<evidence type="ECO:0008006" key="7">
    <source>
        <dbReference type="Google" id="ProtNLM"/>
    </source>
</evidence>
<organism evidence="6">
    <name type="scientific">marine sediment metagenome</name>
    <dbReference type="NCBI Taxonomy" id="412755"/>
    <lineage>
        <taxon>unclassified sequences</taxon>
        <taxon>metagenomes</taxon>
        <taxon>ecological metagenomes</taxon>
    </lineage>
</organism>
<dbReference type="PROSITE" id="PS50111">
    <property type="entry name" value="CHEMOTAXIS_TRANSDUC_2"/>
    <property type="match status" value="1"/>
</dbReference>
<protein>
    <recommendedName>
        <fullName evidence="7">HAMP domain-containing protein</fullName>
    </recommendedName>
</protein>
<dbReference type="PANTHER" id="PTHR32089:SF112">
    <property type="entry name" value="LYSOZYME-LIKE PROTEIN-RELATED"/>
    <property type="match status" value="1"/>
</dbReference>
<dbReference type="SUPFAM" id="SSF58104">
    <property type="entry name" value="Methyl-accepting chemotaxis protein (MCP) signaling domain"/>
    <property type="match status" value="1"/>
</dbReference>
<feature type="non-terminal residue" evidence="6">
    <location>
        <position position="533"/>
    </location>
</feature>
<dbReference type="PANTHER" id="PTHR32089">
    <property type="entry name" value="METHYL-ACCEPTING CHEMOTAXIS PROTEIN MCPB"/>
    <property type="match status" value="1"/>
</dbReference>
<dbReference type="Pfam" id="PF00015">
    <property type="entry name" value="MCPsignal"/>
    <property type="match status" value="1"/>
</dbReference>
<dbReference type="Pfam" id="PF00672">
    <property type="entry name" value="HAMP"/>
    <property type="match status" value="1"/>
</dbReference>
<reference evidence="6" key="1">
    <citation type="journal article" date="2015" name="Nature">
        <title>Complex archaea that bridge the gap between prokaryotes and eukaryotes.</title>
        <authorList>
            <person name="Spang A."/>
            <person name="Saw J.H."/>
            <person name="Jorgensen S.L."/>
            <person name="Zaremba-Niedzwiedzka K."/>
            <person name="Martijn J."/>
            <person name="Lind A.E."/>
            <person name="van Eijk R."/>
            <person name="Schleper C."/>
            <person name="Guy L."/>
            <person name="Ettema T.J."/>
        </authorList>
    </citation>
    <scope>NUCLEOTIDE SEQUENCE</scope>
</reference>
<evidence type="ECO:0000256" key="1">
    <source>
        <dbReference type="ARBA" id="ARBA00023224"/>
    </source>
</evidence>
<dbReference type="Gene3D" id="1.10.287.950">
    <property type="entry name" value="Methyl-accepting chemotaxis protein"/>
    <property type="match status" value="1"/>
</dbReference>
<feature type="domain" description="Methyl-accepting transducer" evidence="4">
    <location>
        <begin position="420"/>
        <end position="533"/>
    </location>
</feature>
<dbReference type="SMART" id="SM00304">
    <property type="entry name" value="HAMP"/>
    <property type="match status" value="1"/>
</dbReference>
<evidence type="ECO:0000256" key="3">
    <source>
        <dbReference type="SAM" id="Phobius"/>
    </source>
</evidence>
<dbReference type="Gene3D" id="6.10.340.10">
    <property type="match status" value="1"/>
</dbReference>
<keyword evidence="3" id="KW-0812">Transmembrane</keyword>
<dbReference type="GO" id="GO:0007165">
    <property type="term" value="P:signal transduction"/>
    <property type="evidence" value="ECO:0007669"/>
    <property type="project" value="UniProtKB-KW"/>
</dbReference>
<name>A0A0F9CC31_9ZZZZ</name>
<keyword evidence="3" id="KW-0472">Membrane</keyword>
<evidence type="ECO:0000259" key="5">
    <source>
        <dbReference type="PROSITE" id="PS50885"/>
    </source>
</evidence>
<dbReference type="AlphaFoldDB" id="A0A0F9CC31"/>
<dbReference type="PROSITE" id="PS50885">
    <property type="entry name" value="HAMP"/>
    <property type="match status" value="1"/>
</dbReference>
<feature type="transmembrane region" description="Helical" evidence="3">
    <location>
        <begin position="333"/>
        <end position="352"/>
    </location>
</feature>
<evidence type="ECO:0000259" key="4">
    <source>
        <dbReference type="PROSITE" id="PS50111"/>
    </source>
</evidence>
<gene>
    <name evidence="6" type="ORF">LCGC14_2343550</name>
</gene>
<keyword evidence="3" id="KW-1133">Transmembrane helix</keyword>
<dbReference type="CDD" id="cd06225">
    <property type="entry name" value="HAMP"/>
    <property type="match status" value="1"/>
</dbReference>
<dbReference type="EMBL" id="LAZR01033955">
    <property type="protein sequence ID" value="KKL46639.1"/>
    <property type="molecule type" value="Genomic_DNA"/>
</dbReference>
<sequence length="533" mass="58291">MLTPIFVVIKSKILLGFTLVVIVFGVGKVVSYDISQTIANTNEQVLDRFAIIRAKSYELSLNFEEQKAFMRAYTIGIISGMEDAFTGNIDDIDAIASTLENLTEGTTARSKIQEIQDQRPLWISSVVSSSKFGFNGVTSLPDQRMLSNLSLFVSQMSDLIMEIQAKAMVYMLTGEISTKTEVNDFRTTFTSLINDMDSQIAKIEPINTTYYTNYNNAFNTFKSTYNTWANDVIDSALLLGDNNTAIVAAGDEYLFSDWAVVNGSLDDVLEGELDPIIGFVVEQQSLTKTYLDAANTNLAPILEDLTWLRDFSETEMTKLKAASVAAISTSTTVTIAAIMIGIVLAGFIAFVMSNSLSKPLTRLTIDSQNIANGDLSVKMDSSAQKRKDEIGKLVKSFGKMVENLNSTSEFINSTILKASESIATSSQEMASSAEEVNATSEEISSITQQISRGAQQQSLKSTESAMLVEELQNRFNEKVENIETLSNIIEGINGKINMLALNASIEAARAGEYGRGFAVVAENIRQLAEQGKI</sequence>
<comment type="caution">
    <text evidence="6">The sequence shown here is derived from an EMBL/GenBank/DDBJ whole genome shotgun (WGS) entry which is preliminary data.</text>
</comment>
<dbReference type="InterPro" id="IPR004089">
    <property type="entry name" value="MCPsignal_dom"/>
</dbReference>